<dbReference type="InterPro" id="IPR036691">
    <property type="entry name" value="Endo/exonu/phosph_ase_sf"/>
</dbReference>
<dbReference type="EMBL" id="MCFG01000099">
    <property type="protein sequence ID" value="ORX82273.1"/>
    <property type="molecule type" value="Genomic_DNA"/>
</dbReference>
<dbReference type="Pfam" id="PF22669">
    <property type="entry name" value="Exo_endo_phos2"/>
    <property type="match status" value="2"/>
</dbReference>
<accession>A0A1Y1X939</accession>
<dbReference type="PANTHER" id="PTHR11200:SF300">
    <property type="entry name" value="TYPE II INOSITOL 1,4,5-TRISPHOSPHATE 5-PHOSPHATASE"/>
    <property type="match status" value="1"/>
</dbReference>
<feature type="transmembrane region" description="Helical" evidence="1">
    <location>
        <begin position="562"/>
        <end position="579"/>
    </location>
</feature>
<dbReference type="AlphaFoldDB" id="A0A1Y1X939"/>
<keyword evidence="1" id="KW-0812">Transmembrane</keyword>
<evidence type="ECO:0000256" key="1">
    <source>
        <dbReference type="SAM" id="Phobius"/>
    </source>
</evidence>
<feature type="domain" description="Inositol polyphosphate-related phosphatase" evidence="2">
    <location>
        <begin position="10"/>
        <end position="494"/>
    </location>
</feature>
<organism evidence="4 5">
    <name type="scientific">Anaeromyces robustus</name>
    <dbReference type="NCBI Taxonomy" id="1754192"/>
    <lineage>
        <taxon>Eukaryota</taxon>
        <taxon>Fungi</taxon>
        <taxon>Fungi incertae sedis</taxon>
        <taxon>Chytridiomycota</taxon>
        <taxon>Chytridiomycota incertae sedis</taxon>
        <taxon>Neocallimastigomycetes</taxon>
        <taxon>Neocallimastigales</taxon>
        <taxon>Neocallimastigaceae</taxon>
        <taxon>Anaeromyces</taxon>
    </lineage>
</organism>
<reference evidence="4 5" key="2">
    <citation type="submission" date="2016-08" db="EMBL/GenBank/DDBJ databases">
        <title>Pervasive Adenine N6-methylation of Active Genes in Fungi.</title>
        <authorList>
            <consortium name="DOE Joint Genome Institute"/>
            <person name="Mondo S.J."/>
            <person name="Dannebaum R.O."/>
            <person name="Kuo R.C."/>
            <person name="Labutti K."/>
            <person name="Haridas S."/>
            <person name="Kuo A."/>
            <person name="Salamov A."/>
            <person name="Ahrendt S.R."/>
            <person name="Lipzen A."/>
            <person name="Sullivan W."/>
            <person name="Andreopoulos W.B."/>
            <person name="Clum A."/>
            <person name="Lindquist E."/>
            <person name="Daum C."/>
            <person name="Ramamoorthy G.K."/>
            <person name="Gryganskyi A."/>
            <person name="Culley D."/>
            <person name="Magnuson J.K."/>
            <person name="James T.Y."/>
            <person name="O'Malley M.A."/>
            <person name="Stajich J.E."/>
            <person name="Spatafora J.W."/>
            <person name="Visel A."/>
            <person name="Grigoriev I.V."/>
        </authorList>
    </citation>
    <scope>NUCLEOTIDE SEQUENCE [LARGE SCALE GENOMIC DNA]</scope>
    <source>
        <strain evidence="4 5">S4</strain>
    </source>
</reference>
<dbReference type="GO" id="GO:0046856">
    <property type="term" value="P:phosphatidylinositol dephosphorylation"/>
    <property type="evidence" value="ECO:0007669"/>
    <property type="project" value="InterPro"/>
</dbReference>
<dbReference type="InterPro" id="IPR046985">
    <property type="entry name" value="IP5"/>
</dbReference>
<dbReference type="InterPro" id="IPR000300">
    <property type="entry name" value="IPPc"/>
</dbReference>
<dbReference type="Proteomes" id="UP000193944">
    <property type="component" value="Unassembled WGS sequence"/>
</dbReference>
<reference evidence="4 5" key="1">
    <citation type="submission" date="2016-08" db="EMBL/GenBank/DDBJ databases">
        <title>A Parts List for Fungal Cellulosomes Revealed by Comparative Genomics.</title>
        <authorList>
            <consortium name="DOE Joint Genome Institute"/>
            <person name="Haitjema C.H."/>
            <person name="Gilmore S.P."/>
            <person name="Henske J.K."/>
            <person name="Solomon K.V."/>
            <person name="De Groot R."/>
            <person name="Kuo A."/>
            <person name="Mondo S.J."/>
            <person name="Salamov A.A."/>
            <person name="Labutti K."/>
            <person name="Zhao Z."/>
            <person name="Chiniquy J."/>
            <person name="Barry K."/>
            <person name="Brewer H.M."/>
            <person name="Purvine S.O."/>
            <person name="Wright A.T."/>
            <person name="Boxma B."/>
            <person name="Van Alen T."/>
            <person name="Hackstein J.H."/>
            <person name="Baker S.E."/>
            <person name="Grigoriev I.V."/>
            <person name="O'Malley M.A."/>
        </authorList>
    </citation>
    <scope>NUCLEOTIDE SEQUENCE [LARGE SCALE GENOMIC DNA]</scope>
    <source>
        <strain evidence="4 5">S4</strain>
    </source>
</reference>
<sequence length="582" mass="67512">MTTTTENSVDSLKVLCGTWNVGAFQPKKKVEEGETLDLSGWIKVPDVDFIPEVVVLGFQELLKPTQGVQKPRTLVQMENSNKFIDITLYDNWIPHIQANLKKIFPNETYTIEVVHRYFGLGIIVFKRSHSNVETQVLHSATSPESSLDNHSSLSYEIKSISIGSVGTGALGFIGNKGAVAVGLELDIGLREPLKPCFIATHLHAFPGLNNFVERNEQVNYILDTLILSKIEKLESDKVVSVNNGKEDWKWIFSRQLSKDLYSKVQDYDFTFIMGDMNYRLLQKKGERHHSQVTNFVEQNKYDDLLVYDELRHIRSQKSFREVKKNPEENLNQPQDVISRDINIQQPVQNVNQTSELLFNEQFINNDFKKSWELVNTLMDNNPKKLYNPFLGFSESQIRFPPTYKYKTTSKAPFIDYDYKTYGKPVFSNKRIPAYTDRILFRVQHPKLDYDNIQYWQTYNKSVIKVKRYGTDRRLLLSDHKPVSASFVIDWKLLRKYNDKFPPVETSRGIILELPEDPEVNKKEGENETDPLISSSDNTDFTINPIYIASMKIQRWIKKCKTLIVNVIICTCLLCYLYLFQYN</sequence>
<evidence type="ECO:0000313" key="5">
    <source>
        <dbReference type="Proteomes" id="UP000193944"/>
    </source>
</evidence>
<dbReference type="OrthoDB" id="62798at2759"/>
<dbReference type="GO" id="GO:0004439">
    <property type="term" value="F:phosphatidylinositol-4,5-bisphosphate 5-phosphatase activity"/>
    <property type="evidence" value="ECO:0007669"/>
    <property type="project" value="TreeGrafter"/>
</dbReference>
<evidence type="ECO:0000313" key="3">
    <source>
        <dbReference type="EMBL" id="ORX77676.1"/>
    </source>
</evidence>
<evidence type="ECO:0000313" key="4">
    <source>
        <dbReference type="EMBL" id="ORX82273.1"/>
    </source>
</evidence>
<name>A0A1Y1X939_9FUNG</name>
<keyword evidence="1" id="KW-0472">Membrane</keyword>
<keyword evidence="1" id="KW-1133">Transmembrane helix</keyword>
<dbReference type="EMBL" id="MCFG01000239">
    <property type="protein sequence ID" value="ORX77676.1"/>
    <property type="molecule type" value="Genomic_DNA"/>
</dbReference>
<dbReference type="STRING" id="1754192.A0A1Y1X939"/>
<dbReference type="PANTHER" id="PTHR11200">
    <property type="entry name" value="INOSITOL 5-PHOSPHATASE"/>
    <property type="match status" value="1"/>
</dbReference>
<evidence type="ECO:0000259" key="2">
    <source>
        <dbReference type="SMART" id="SM00128"/>
    </source>
</evidence>
<keyword evidence="5" id="KW-1185">Reference proteome</keyword>
<proteinExistence type="predicted"/>
<gene>
    <name evidence="4" type="ORF">BCR32DRAFT_267766</name>
    <name evidence="3" type="ORF">BCR32DRAFT_295496</name>
</gene>
<comment type="caution">
    <text evidence="4">The sequence shown here is derived from an EMBL/GenBank/DDBJ whole genome shotgun (WGS) entry which is preliminary data.</text>
</comment>
<dbReference type="Gene3D" id="3.60.10.10">
    <property type="entry name" value="Endonuclease/exonuclease/phosphatase"/>
    <property type="match status" value="1"/>
</dbReference>
<dbReference type="SMART" id="SM00128">
    <property type="entry name" value="IPPc"/>
    <property type="match status" value="1"/>
</dbReference>
<protein>
    <submittedName>
        <fullName evidence="4">DNase I-like protein</fullName>
    </submittedName>
</protein>
<dbReference type="SUPFAM" id="SSF56219">
    <property type="entry name" value="DNase I-like"/>
    <property type="match status" value="1"/>
</dbReference>